<sequence length="306" mass="35862">MFFSSKKKVILINGPTASGKSSLAVGLAKEINGEIISVDSRQIFKEIPIFSGVIKKEDRQNILHYFVEELSLFKGDEFNIVDFKEKVFKIIDDILKRKKIPILVGGSSFFFEVILYKDFLPTVEPDEELRKELEMKTKEELFAEILEKDVKTAERIDKDNKFRLIRAVEIIRENGFVPEIKKVVNKKYDFREIFLEDEKEMINKKIEKNFLERVDGLLEEAGILQSKIPAEKFNQLGLAYKNIFNFWEGNISQNKFITLGIKEEQKYAKRQMTYLNKFYNSLPKSIKKERFLSSDKNLLEKVLNFL</sequence>
<proteinExistence type="inferred from homology"/>
<keyword evidence="6" id="KW-0547">Nucleotide-binding</keyword>
<dbReference type="GO" id="GO:0052381">
    <property type="term" value="F:tRNA dimethylallyltransferase activity"/>
    <property type="evidence" value="ECO:0007669"/>
    <property type="project" value="UniProtKB-EC"/>
</dbReference>
<evidence type="ECO:0000313" key="10">
    <source>
        <dbReference type="EMBL" id="EFK97854.1"/>
    </source>
</evidence>
<evidence type="ECO:0000256" key="5">
    <source>
        <dbReference type="ARBA" id="ARBA00022694"/>
    </source>
</evidence>
<dbReference type="NCBIfam" id="TIGR00174">
    <property type="entry name" value="miaA"/>
    <property type="match status" value="1"/>
</dbReference>
<dbReference type="GO" id="GO:0005524">
    <property type="term" value="F:ATP binding"/>
    <property type="evidence" value="ECO:0007669"/>
    <property type="project" value="UniProtKB-KW"/>
</dbReference>
<dbReference type="HAMAP" id="MF_00185">
    <property type="entry name" value="IPP_trans"/>
    <property type="match status" value="1"/>
</dbReference>
<evidence type="ECO:0000256" key="6">
    <source>
        <dbReference type="ARBA" id="ARBA00022741"/>
    </source>
</evidence>
<dbReference type="Gene3D" id="1.10.20.140">
    <property type="match status" value="1"/>
</dbReference>
<comment type="caution">
    <text evidence="10">The sequence shown here is derived from an EMBL/GenBank/DDBJ whole genome shotgun (WGS) entry which is preliminary data.</text>
</comment>
<dbReference type="InterPro" id="IPR027417">
    <property type="entry name" value="P-loop_NTPase"/>
</dbReference>
<keyword evidence="7" id="KW-0067">ATP-binding</keyword>
<dbReference type="PANTHER" id="PTHR11088">
    <property type="entry name" value="TRNA DIMETHYLALLYLTRANSFERASE"/>
    <property type="match status" value="1"/>
</dbReference>
<evidence type="ECO:0000256" key="9">
    <source>
        <dbReference type="ARBA" id="ARBA00049563"/>
    </source>
</evidence>
<dbReference type="Pfam" id="PF01715">
    <property type="entry name" value="IPPT"/>
    <property type="match status" value="1"/>
</dbReference>
<dbReference type="EC" id="2.5.1.75" evidence="3"/>
<dbReference type="EMBL" id="ADZX01000007">
    <property type="protein sequence ID" value="EFK97854.1"/>
    <property type="molecule type" value="Genomic_DNA"/>
</dbReference>
<keyword evidence="8" id="KW-0460">Magnesium</keyword>
<dbReference type="Gene3D" id="3.40.50.300">
    <property type="entry name" value="P-loop containing nucleotide triphosphate hydrolases"/>
    <property type="match status" value="1"/>
</dbReference>
<reference evidence="10" key="1">
    <citation type="submission" date="2010-07" db="EMBL/GenBank/DDBJ databases">
        <authorList>
            <consortium name="CONSOLIDER consortium CSD2007-00005"/>
            <person name="Guazzaroni M.-E."/>
            <person name="Richter M."/>
            <person name="Garcia-Salamanca A."/>
            <person name="Yarza P."/>
            <person name="Ferrer M."/>
        </authorList>
    </citation>
    <scope>NUCLEOTIDE SEQUENCE</scope>
</reference>
<dbReference type="AlphaFoldDB" id="D9PF17"/>
<name>D9PF17_9ZZZZ</name>
<comment type="catalytic activity">
    <reaction evidence="9">
        <text>adenosine(37) in tRNA + dimethylallyl diphosphate = N(6)-dimethylallyladenosine(37) in tRNA + diphosphate</text>
        <dbReference type="Rhea" id="RHEA:26482"/>
        <dbReference type="Rhea" id="RHEA-COMP:10162"/>
        <dbReference type="Rhea" id="RHEA-COMP:10375"/>
        <dbReference type="ChEBI" id="CHEBI:33019"/>
        <dbReference type="ChEBI" id="CHEBI:57623"/>
        <dbReference type="ChEBI" id="CHEBI:74411"/>
        <dbReference type="ChEBI" id="CHEBI:74415"/>
        <dbReference type="EC" id="2.5.1.75"/>
    </reaction>
</comment>
<evidence type="ECO:0000256" key="1">
    <source>
        <dbReference type="ARBA" id="ARBA00001946"/>
    </source>
</evidence>
<evidence type="ECO:0000256" key="8">
    <source>
        <dbReference type="ARBA" id="ARBA00022842"/>
    </source>
</evidence>
<organism evidence="10">
    <name type="scientific">sediment metagenome</name>
    <dbReference type="NCBI Taxonomy" id="749907"/>
    <lineage>
        <taxon>unclassified sequences</taxon>
        <taxon>metagenomes</taxon>
        <taxon>ecological metagenomes</taxon>
    </lineage>
</organism>
<evidence type="ECO:0000256" key="3">
    <source>
        <dbReference type="ARBA" id="ARBA00012665"/>
    </source>
</evidence>
<evidence type="ECO:0000256" key="4">
    <source>
        <dbReference type="ARBA" id="ARBA00022679"/>
    </source>
</evidence>
<protein>
    <recommendedName>
        <fullName evidence="3">tRNA dimethylallyltransferase</fullName>
        <ecNumber evidence="3">2.5.1.75</ecNumber>
    </recommendedName>
</protein>
<dbReference type="GO" id="GO:0006400">
    <property type="term" value="P:tRNA modification"/>
    <property type="evidence" value="ECO:0007669"/>
    <property type="project" value="TreeGrafter"/>
</dbReference>
<keyword evidence="4 10" id="KW-0808">Transferase</keyword>
<comment type="similarity">
    <text evidence="2">Belongs to the IPP transferase family.</text>
</comment>
<dbReference type="InterPro" id="IPR018022">
    <property type="entry name" value="IPT"/>
</dbReference>
<evidence type="ECO:0000256" key="7">
    <source>
        <dbReference type="ARBA" id="ARBA00022840"/>
    </source>
</evidence>
<reference evidence="10" key="2">
    <citation type="journal article" date="2011" name="Microb. Ecol.">
        <title>Taxonomic and Functional Metagenomic Profiling of the Microbial Community in the Anoxic Sediment of a Sub-saline Shallow Lake (Laguna de Carrizo, Central Spain).</title>
        <authorList>
            <person name="Ferrer M."/>
            <person name="Guazzaroni M.E."/>
            <person name="Richter M."/>
            <person name="Garcia-Salamanca A."/>
            <person name="Yarza P."/>
            <person name="Suarez-Suarez A."/>
            <person name="Solano J."/>
            <person name="Alcaide M."/>
            <person name="van Dillewijn P."/>
            <person name="Molina-Henares M.A."/>
            <person name="Lopez-Cortes N."/>
            <person name="Al-Ramahi Y."/>
            <person name="Guerrero C."/>
            <person name="Acosta A."/>
            <person name="de Eugenio L.I."/>
            <person name="Martinez V."/>
            <person name="Marques S."/>
            <person name="Rojo F."/>
            <person name="Santero E."/>
            <person name="Genilloud O."/>
            <person name="Perez-Perez J."/>
            <person name="Rossello-Mora R."/>
            <person name="Ramos J.L."/>
        </authorList>
    </citation>
    <scope>NUCLEOTIDE SEQUENCE</scope>
</reference>
<dbReference type="InterPro" id="IPR039657">
    <property type="entry name" value="Dimethylallyltransferase"/>
</dbReference>
<accession>D9PF17</accession>
<dbReference type="SUPFAM" id="SSF52540">
    <property type="entry name" value="P-loop containing nucleoside triphosphate hydrolases"/>
    <property type="match status" value="1"/>
</dbReference>
<dbReference type="PANTHER" id="PTHR11088:SF60">
    <property type="entry name" value="TRNA DIMETHYLALLYLTRANSFERASE"/>
    <property type="match status" value="1"/>
</dbReference>
<keyword evidence="5" id="KW-0819">tRNA processing</keyword>
<gene>
    <name evidence="10" type="primary">miaA</name>
    <name evidence="10" type="ORF">LDC_0095</name>
</gene>
<comment type="cofactor">
    <cofactor evidence="1">
        <name>Mg(2+)</name>
        <dbReference type="ChEBI" id="CHEBI:18420"/>
    </cofactor>
</comment>
<evidence type="ECO:0000256" key="2">
    <source>
        <dbReference type="ARBA" id="ARBA00005842"/>
    </source>
</evidence>